<keyword evidence="3" id="KW-1185">Reference proteome</keyword>
<keyword evidence="1" id="KW-0732">Signal</keyword>
<dbReference type="EMBL" id="JAAIKB010000015">
    <property type="protein sequence ID" value="NGM23441.1"/>
    <property type="molecule type" value="Genomic_DNA"/>
</dbReference>
<dbReference type="Proteomes" id="UP000475385">
    <property type="component" value="Unassembled WGS sequence"/>
</dbReference>
<organism evidence="2 3">
    <name type="scientific">Falsiroseomonas algicola</name>
    <dbReference type="NCBI Taxonomy" id="2716930"/>
    <lineage>
        <taxon>Bacteria</taxon>
        <taxon>Pseudomonadati</taxon>
        <taxon>Pseudomonadota</taxon>
        <taxon>Alphaproteobacteria</taxon>
        <taxon>Acetobacterales</taxon>
        <taxon>Roseomonadaceae</taxon>
        <taxon>Falsiroseomonas</taxon>
    </lineage>
</organism>
<sequence>MRAAAPFLLLLALALPAWAQVPGASGAPESRFAGDWSGTYVCAQGSTGMSLRLRPQADGRLSGVFHFYPLASNPQAAEGCYEVSAEPDGDAMTVVAGAWLLRPPNYVTVDLDAEIDEDGTLFGQVDGPGCTLFAARRVVPRSLPAACGATISAR</sequence>
<evidence type="ECO:0000256" key="1">
    <source>
        <dbReference type="SAM" id="SignalP"/>
    </source>
</evidence>
<comment type="caution">
    <text evidence="2">The sequence shown here is derived from an EMBL/GenBank/DDBJ whole genome shotgun (WGS) entry which is preliminary data.</text>
</comment>
<feature type="chain" id="PRO_5027097405" description="APCDD1 domain-containing protein" evidence="1">
    <location>
        <begin position="20"/>
        <end position="154"/>
    </location>
</feature>
<feature type="signal peptide" evidence="1">
    <location>
        <begin position="1"/>
        <end position="19"/>
    </location>
</feature>
<protein>
    <recommendedName>
        <fullName evidence="4">APCDD1 domain-containing protein</fullName>
    </recommendedName>
</protein>
<accession>A0A6M1LSN3</accession>
<name>A0A6M1LSN3_9PROT</name>
<reference evidence="2 3" key="1">
    <citation type="submission" date="2020-03" db="EMBL/GenBank/DDBJ databases">
        <title>Roseomonas stagni sp. nov., isolated from pond water in Japan.</title>
        <authorList>
            <person name="Furuhata K."/>
            <person name="Miyamoto H."/>
            <person name="Goto K."/>
        </authorList>
    </citation>
    <scope>NUCLEOTIDE SEQUENCE [LARGE SCALE GENOMIC DNA]</scope>
    <source>
        <strain evidence="2 3">PeD5</strain>
    </source>
</reference>
<gene>
    <name evidence="2" type="ORF">G3576_25740</name>
</gene>
<dbReference type="AlphaFoldDB" id="A0A6M1LSN3"/>
<evidence type="ECO:0008006" key="4">
    <source>
        <dbReference type="Google" id="ProtNLM"/>
    </source>
</evidence>
<proteinExistence type="predicted"/>
<dbReference type="RefSeq" id="WP_164697363.1">
    <property type="nucleotide sequence ID" value="NZ_JAAIKB010000015.1"/>
</dbReference>
<evidence type="ECO:0000313" key="3">
    <source>
        <dbReference type="Proteomes" id="UP000475385"/>
    </source>
</evidence>
<evidence type="ECO:0000313" key="2">
    <source>
        <dbReference type="EMBL" id="NGM23441.1"/>
    </source>
</evidence>